<reference evidence="2 3" key="1">
    <citation type="submission" date="2018-02" db="EMBL/GenBank/DDBJ databases">
        <title>The genomes of Aspergillus section Nigri reveals drivers in fungal speciation.</title>
        <authorList>
            <consortium name="DOE Joint Genome Institute"/>
            <person name="Vesth T.C."/>
            <person name="Nybo J."/>
            <person name="Theobald S."/>
            <person name="Brandl J."/>
            <person name="Frisvad J.C."/>
            <person name="Nielsen K.F."/>
            <person name="Lyhne E.K."/>
            <person name="Kogle M.E."/>
            <person name="Kuo A."/>
            <person name="Riley R."/>
            <person name="Clum A."/>
            <person name="Nolan M."/>
            <person name="Lipzen A."/>
            <person name="Salamov A."/>
            <person name="Henrissat B."/>
            <person name="Wiebenga A."/>
            <person name="De vries R.P."/>
            <person name="Grigoriev I.V."/>
            <person name="Mortensen U.H."/>
            <person name="Andersen M.R."/>
            <person name="Baker S.E."/>
        </authorList>
    </citation>
    <scope>NUCLEOTIDE SEQUENCE [LARGE SCALE GENOMIC DNA]</scope>
    <source>
        <strain evidence="2 3">CBS 112811</strain>
    </source>
</reference>
<evidence type="ECO:0000256" key="1">
    <source>
        <dbReference type="SAM" id="MobiDB-lite"/>
    </source>
</evidence>
<feature type="compositionally biased region" description="Basic and acidic residues" evidence="1">
    <location>
        <begin position="145"/>
        <end position="163"/>
    </location>
</feature>
<dbReference type="GeneID" id="37165307"/>
<proteinExistence type="predicted"/>
<accession>A0A8G1VHC1</accession>
<protein>
    <submittedName>
        <fullName evidence="2">Uncharacterized protein</fullName>
    </submittedName>
</protein>
<organism evidence="2 3">
    <name type="scientific">Aspergillus piperis CBS 112811</name>
    <dbReference type="NCBI Taxonomy" id="1448313"/>
    <lineage>
        <taxon>Eukaryota</taxon>
        <taxon>Fungi</taxon>
        <taxon>Dikarya</taxon>
        <taxon>Ascomycota</taxon>
        <taxon>Pezizomycotina</taxon>
        <taxon>Eurotiomycetes</taxon>
        <taxon>Eurotiomycetidae</taxon>
        <taxon>Eurotiales</taxon>
        <taxon>Aspergillaceae</taxon>
        <taxon>Aspergillus</taxon>
        <taxon>Aspergillus subgen. Circumdati</taxon>
    </lineage>
</organism>
<evidence type="ECO:0000313" key="2">
    <source>
        <dbReference type="EMBL" id="RAH53194.1"/>
    </source>
</evidence>
<dbReference type="AlphaFoldDB" id="A0A8G1VHC1"/>
<sequence length="163" mass="17892">MIIQELCSTIVPETAKRASVHSYDIIARPHDNQTADCARLSEFGQIEFSEPCTTSTREIVRLLEVVRTRGGSYPIEAKKVWVSMCTRSHAAKERDDSGAHRLGLREEATGVSAAGASDDDGGGRCSVVRVRERGEWESGSANTAEQREGGRLPRICHYDSATR</sequence>
<keyword evidence="3" id="KW-1185">Reference proteome</keyword>
<dbReference type="EMBL" id="KZ825078">
    <property type="protein sequence ID" value="RAH53194.1"/>
    <property type="molecule type" value="Genomic_DNA"/>
</dbReference>
<dbReference type="RefSeq" id="XP_025511116.1">
    <property type="nucleotide sequence ID" value="XM_025661905.1"/>
</dbReference>
<gene>
    <name evidence="2" type="ORF">BO85DRAFT_463172</name>
</gene>
<dbReference type="Proteomes" id="UP000249526">
    <property type="component" value="Unassembled WGS sequence"/>
</dbReference>
<feature type="region of interest" description="Disordered" evidence="1">
    <location>
        <begin position="135"/>
        <end position="163"/>
    </location>
</feature>
<name>A0A8G1VHC1_9EURO</name>
<evidence type="ECO:0000313" key="3">
    <source>
        <dbReference type="Proteomes" id="UP000249526"/>
    </source>
</evidence>